<name>A0ABP6U159_9ACTN</name>
<dbReference type="RefSeq" id="WP_086697018.1">
    <property type="nucleotide sequence ID" value="NZ_BAAAXF010000057.1"/>
</dbReference>
<dbReference type="EMBL" id="BAAAXF010000057">
    <property type="protein sequence ID" value="GAA3500895.1"/>
    <property type="molecule type" value="Genomic_DNA"/>
</dbReference>
<sequence>MLTDQTATALPRARTRAPQLTRLAWLAMLLFSLLLAHGLQGESAAGHLEAGVSASLLVHDTESSADHDQRQHKDGESEESAHNNCAPGQPDDALPVPSPGTSPAVDHCHVSPHSGIRADIAAPDTRPPGATTVLRI</sequence>
<evidence type="ECO:0000313" key="2">
    <source>
        <dbReference type="EMBL" id="GAA3500895.1"/>
    </source>
</evidence>
<evidence type="ECO:0000256" key="1">
    <source>
        <dbReference type="SAM" id="MobiDB-lite"/>
    </source>
</evidence>
<comment type="caution">
    <text evidence="2">The sequence shown here is derived from an EMBL/GenBank/DDBJ whole genome shotgun (WGS) entry which is preliminary data.</text>
</comment>
<evidence type="ECO:0008006" key="4">
    <source>
        <dbReference type="Google" id="ProtNLM"/>
    </source>
</evidence>
<keyword evidence="3" id="KW-1185">Reference proteome</keyword>
<protein>
    <recommendedName>
        <fullName evidence="4">Secreted protein</fullName>
    </recommendedName>
</protein>
<evidence type="ECO:0000313" key="3">
    <source>
        <dbReference type="Proteomes" id="UP001501455"/>
    </source>
</evidence>
<gene>
    <name evidence="2" type="ORF">GCM10019016_080020</name>
</gene>
<accession>A0ABP6U159</accession>
<reference evidence="3" key="1">
    <citation type="journal article" date="2019" name="Int. J. Syst. Evol. Microbiol.">
        <title>The Global Catalogue of Microorganisms (GCM) 10K type strain sequencing project: providing services to taxonomists for standard genome sequencing and annotation.</title>
        <authorList>
            <consortium name="The Broad Institute Genomics Platform"/>
            <consortium name="The Broad Institute Genome Sequencing Center for Infectious Disease"/>
            <person name="Wu L."/>
            <person name="Ma J."/>
        </authorList>
    </citation>
    <scope>NUCLEOTIDE SEQUENCE [LARGE SCALE GENOMIC DNA]</scope>
    <source>
        <strain evidence="3">JCM 4816</strain>
    </source>
</reference>
<dbReference type="Proteomes" id="UP001501455">
    <property type="component" value="Unassembled WGS sequence"/>
</dbReference>
<feature type="compositionally biased region" description="Basic and acidic residues" evidence="1">
    <location>
        <begin position="59"/>
        <end position="81"/>
    </location>
</feature>
<organism evidence="2 3">
    <name type="scientific">Streptomyces prasinosporus</name>
    <dbReference type="NCBI Taxonomy" id="68256"/>
    <lineage>
        <taxon>Bacteria</taxon>
        <taxon>Bacillati</taxon>
        <taxon>Actinomycetota</taxon>
        <taxon>Actinomycetes</taxon>
        <taxon>Kitasatosporales</taxon>
        <taxon>Streptomycetaceae</taxon>
        <taxon>Streptomyces</taxon>
        <taxon>Streptomyces albogriseolus group</taxon>
    </lineage>
</organism>
<feature type="region of interest" description="Disordered" evidence="1">
    <location>
        <begin position="59"/>
        <end position="110"/>
    </location>
</feature>
<proteinExistence type="predicted"/>